<dbReference type="AlphaFoldDB" id="A0AAN9J1D0"/>
<name>A0AAN9J1D0_CROPI</name>
<evidence type="ECO:0000313" key="1">
    <source>
        <dbReference type="EMBL" id="KAK7290397.1"/>
    </source>
</evidence>
<keyword evidence="2" id="KW-1185">Reference proteome</keyword>
<dbReference type="Proteomes" id="UP001372338">
    <property type="component" value="Unassembled WGS sequence"/>
</dbReference>
<comment type="caution">
    <text evidence="1">The sequence shown here is derived from an EMBL/GenBank/DDBJ whole genome shotgun (WGS) entry which is preliminary data.</text>
</comment>
<reference evidence="1 2" key="1">
    <citation type="submission" date="2024-01" db="EMBL/GenBank/DDBJ databases">
        <title>The genomes of 5 underutilized Papilionoideae crops provide insights into root nodulation and disease resistanc.</title>
        <authorList>
            <person name="Yuan L."/>
        </authorList>
    </citation>
    <scope>NUCLEOTIDE SEQUENCE [LARGE SCALE GENOMIC DNA]</scope>
    <source>
        <strain evidence="1">ZHUSHIDOU_FW_LH</strain>
        <tissue evidence="1">Leaf</tissue>
    </source>
</reference>
<evidence type="ECO:0000313" key="2">
    <source>
        <dbReference type="Proteomes" id="UP001372338"/>
    </source>
</evidence>
<sequence>MEGVRVGKRRKVDLCEVSRAASYVRLPSMFRLGTGKHILKVSQHAPDLKLPAVVKVGQGRHTLGVVGRGCHVQLPCLKKLGSGKHTLRATFSNRVGSVEQFLKSSNLRIQGLFGNDSDLGVRQFVRGFELGDGSVPIAGLSGFRSASVMGKKLSKESSGINGKNSVSAEGGVYGTGHLCQKTQLSDPPLTFAKSLGCGSVVRRLKDNFDLEFVKKNTC</sequence>
<gene>
    <name evidence="1" type="ORF">RIF29_04795</name>
</gene>
<dbReference type="EMBL" id="JAYWIO010000001">
    <property type="protein sequence ID" value="KAK7290397.1"/>
    <property type="molecule type" value="Genomic_DNA"/>
</dbReference>
<accession>A0AAN9J1D0</accession>
<protein>
    <submittedName>
        <fullName evidence="1">Uncharacterized protein</fullName>
    </submittedName>
</protein>
<organism evidence="1 2">
    <name type="scientific">Crotalaria pallida</name>
    <name type="common">Smooth rattlebox</name>
    <name type="synonym">Crotalaria striata</name>
    <dbReference type="NCBI Taxonomy" id="3830"/>
    <lineage>
        <taxon>Eukaryota</taxon>
        <taxon>Viridiplantae</taxon>
        <taxon>Streptophyta</taxon>
        <taxon>Embryophyta</taxon>
        <taxon>Tracheophyta</taxon>
        <taxon>Spermatophyta</taxon>
        <taxon>Magnoliopsida</taxon>
        <taxon>eudicotyledons</taxon>
        <taxon>Gunneridae</taxon>
        <taxon>Pentapetalae</taxon>
        <taxon>rosids</taxon>
        <taxon>fabids</taxon>
        <taxon>Fabales</taxon>
        <taxon>Fabaceae</taxon>
        <taxon>Papilionoideae</taxon>
        <taxon>50 kb inversion clade</taxon>
        <taxon>genistoids sensu lato</taxon>
        <taxon>core genistoids</taxon>
        <taxon>Crotalarieae</taxon>
        <taxon>Crotalaria</taxon>
    </lineage>
</organism>
<proteinExistence type="predicted"/>